<feature type="transmembrane region" description="Helical" evidence="8">
    <location>
        <begin position="783"/>
        <end position="803"/>
    </location>
</feature>
<evidence type="ECO:0000256" key="5">
    <source>
        <dbReference type="ARBA" id="ARBA00023136"/>
    </source>
</evidence>
<feature type="transmembrane region" description="Helical" evidence="8">
    <location>
        <begin position="407"/>
        <end position="431"/>
    </location>
</feature>
<keyword evidence="3 8" id="KW-0812">Transmembrane</keyword>
<dbReference type="RefSeq" id="WP_270083348.1">
    <property type="nucleotide sequence ID" value="NZ_CP115300.1"/>
</dbReference>
<evidence type="ECO:0000313" key="11">
    <source>
        <dbReference type="EMBL" id="WBO65819.1"/>
    </source>
</evidence>
<feature type="compositionally biased region" description="Polar residues" evidence="7">
    <location>
        <begin position="60"/>
        <end position="73"/>
    </location>
</feature>
<evidence type="ECO:0000256" key="3">
    <source>
        <dbReference type="ARBA" id="ARBA00022692"/>
    </source>
</evidence>
<keyword evidence="4 8" id="KW-1133">Transmembrane helix</keyword>
<organism evidence="11 12">
    <name type="scientific">Streptomyces camelliae</name>
    <dbReference type="NCBI Taxonomy" id="3004093"/>
    <lineage>
        <taxon>Bacteria</taxon>
        <taxon>Bacillati</taxon>
        <taxon>Actinomycetota</taxon>
        <taxon>Actinomycetes</taxon>
        <taxon>Kitasatosporales</taxon>
        <taxon>Streptomycetaceae</taxon>
        <taxon>Streptomyces</taxon>
    </lineage>
</organism>
<dbReference type="InterPro" id="IPR025857">
    <property type="entry name" value="MacB_PCD"/>
</dbReference>
<feature type="transmembrane region" description="Helical" evidence="8">
    <location>
        <begin position="362"/>
        <end position="386"/>
    </location>
</feature>
<keyword evidence="2" id="KW-1003">Cell membrane</keyword>
<feature type="domain" description="ABC3 transporter permease C-terminal" evidence="9">
    <location>
        <begin position="737"/>
        <end position="852"/>
    </location>
</feature>
<evidence type="ECO:0000256" key="6">
    <source>
        <dbReference type="ARBA" id="ARBA00038076"/>
    </source>
</evidence>
<dbReference type="Pfam" id="PF02687">
    <property type="entry name" value="FtsX"/>
    <property type="match status" value="2"/>
</dbReference>
<dbReference type="EMBL" id="CP115300">
    <property type="protein sequence ID" value="WBO65819.1"/>
    <property type="molecule type" value="Genomic_DNA"/>
</dbReference>
<gene>
    <name evidence="11" type="ORF">O1G22_24890</name>
</gene>
<sequence length="860" mass="90045">MTVLKTSMRNFFAHKGRMALSAVAVLLSVAFVCGTLVFTDTMNTTFDKLFQATSSDVTVSAKGSSDTGETVSRTGKPPVMPASVVGTVRGTKGVRSAEGTVFSTSVTVIDAKKDKLSPSSGAPTIVGSWNGNDARTMKVTSGTTPKGPDQVMVDEDTADKHHLKIGDDIGIISVVGTHHARVSGIAAFKVTNPGAAIFYLDTTTAQQTLVGQTGVYTNVNVTAAHGVTDDQLKKDVTAALGHGYKVQTAKEVADANQKSVESFLNVMKYAMLGFAGIAFLVGIFLIINTFSMLVAQRTREIGLMRAIGSSRKQVNRSVLVEALLLGVLGSVLGVGAGVGIAVGLMKLMGSMGMHLSTDDLTIAWTTPVVGLLLGVIVTVLAAYLPARRAGKISPMAALRDAGAPADARAGAVRAVLGLLLTGAGGWSLYVAATADKAKAGSGWLGLGVVLTLIGFVVIGPLLAGGLVRVLGAVLLRIFGPVGRMAERNALRNPRRTGATGAALMIGLALVACLSVVGSSMVASATDQLDKTVGTDFIIQADNGQRVVPQAVRLIKDNPALARVTEYKPTQADFTTPDGQTLKDTDITAADPTYATDLRKKTVAGNLKDAYLPDSMSVHEKFAKAHGIHLGSKITVAFKDGATAHLTVRAITSSDDVIDQGAKYTSITTLAKYVPAAKMPLDELVFATAEDGQQAAAYKALKSALHDDYPQLTVRDQTDYKKALKDQIGQLLNMIYGLLALAIIVAVLGVVNTLALSVVERTREIGLMRAIGLSRRQLRRMIRLESVVIALFGALLGLGLGMGWGATAQKLLALQGLKILEIPWPTIITVFVGSAFVGLFAALIPAFRAGRMNVLNAIATD</sequence>
<feature type="transmembrane region" description="Helical" evidence="8">
    <location>
        <begin position="318"/>
        <end position="342"/>
    </location>
</feature>
<dbReference type="InterPro" id="IPR003838">
    <property type="entry name" value="ABC3_permease_C"/>
</dbReference>
<keyword evidence="5 8" id="KW-0472">Membrane</keyword>
<reference evidence="11 12" key="1">
    <citation type="submission" date="2022-12" db="EMBL/GenBank/DDBJ databases">
        <authorList>
            <person name="Mo P."/>
        </authorList>
    </citation>
    <scope>NUCLEOTIDE SEQUENCE [LARGE SCALE GENOMIC DNA]</scope>
    <source>
        <strain evidence="11 12">HUAS 2-6</strain>
    </source>
</reference>
<name>A0ABY7P7C8_9ACTN</name>
<evidence type="ECO:0000259" key="9">
    <source>
        <dbReference type="Pfam" id="PF02687"/>
    </source>
</evidence>
<protein>
    <submittedName>
        <fullName evidence="11">FtsX-like permease family protein</fullName>
    </submittedName>
</protein>
<feature type="transmembrane region" description="Helical" evidence="8">
    <location>
        <begin position="443"/>
        <end position="475"/>
    </location>
</feature>
<dbReference type="InterPro" id="IPR050250">
    <property type="entry name" value="Macrolide_Exporter_MacB"/>
</dbReference>
<evidence type="ECO:0000256" key="1">
    <source>
        <dbReference type="ARBA" id="ARBA00004651"/>
    </source>
</evidence>
<proteinExistence type="inferred from homology"/>
<feature type="region of interest" description="Disordered" evidence="7">
    <location>
        <begin position="60"/>
        <end position="79"/>
    </location>
</feature>
<evidence type="ECO:0000256" key="2">
    <source>
        <dbReference type="ARBA" id="ARBA00022475"/>
    </source>
</evidence>
<comment type="subcellular location">
    <subcellularLocation>
        <location evidence="1">Cell membrane</location>
        <topology evidence="1">Multi-pass membrane protein</topology>
    </subcellularLocation>
</comment>
<evidence type="ECO:0000313" key="12">
    <source>
        <dbReference type="Proteomes" id="UP001212326"/>
    </source>
</evidence>
<evidence type="ECO:0000256" key="4">
    <source>
        <dbReference type="ARBA" id="ARBA00022989"/>
    </source>
</evidence>
<dbReference type="PANTHER" id="PTHR30572:SF4">
    <property type="entry name" value="ABC TRANSPORTER PERMEASE YTRF"/>
    <property type="match status" value="1"/>
</dbReference>
<evidence type="ECO:0000256" key="8">
    <source>
        <dbReference type="SAM" id="Phobius"/>
    </source>
</evidence>
<dbReference type="Proteomes" id="UP001212326">
    <property type="component" value="Chromosome"/>
</dbReference>
<evidence type="ECO:0000256" key="7">
    <source>
        <dbReference type="SAM" id="MobiDB-lite"/>
    </source>
</evidence>
<dbReference type="PANTHER" id="PTHR30572">
    <property type="entry name" value="MEMBRANE COMPONENT OF TRANSPORTER-RELATED"/>
    <property type="match status" value="1"/>
</dbReference>
<feature type="transmembrane region" description="Helical" evidence="8">
    <location>
        <begin position="823"/>
        <end position="846"/>
    </location>
</feature>
<feature type="domain" description="MacB-like periplasmic core" evidence="10">
    <location>
        <begin position="499"/>
        <end position="698"/>
    </location>
</feature>
<evidence type="ECO:0000259" key="10">
    <source>
        <dbReference type="Pfam" id="PF12704"/>
    </source>
</evidence>
<feature type="transmembrane region" description="Helical" evidence="8">
    <location>
        <begin position="496"/>
        <end position="517"/>
    </location>
</feature>
<feature type="domain" description="MacB-like periplasmic core" evidence="10">
    <location>
        <begin position="19"/>
        <end position="238"/>
    </location>
</feature>
<feature type="transmembrane region" description="Helical" evidence="8">
    <location>
        <begin position="733"/>
        <end position="758"/>
    </location>
</feature>
<keyword evidence="12" id="KW-1185">Reference proteome</keyword>
<comment type="similarity">
    <text evidence="6">Belongs to the ABC-4 integral membrane protein family.</text>
</comment>
<feature type="transmembrane region" description="Helical" evidence="8">
    <location>
        <begin position="269"/>
        <end position="295"/>
    </location>
</feature>
<accession>A0ABY7P7C8</accession>
<feature type="domain" description="ABC3 transporter permease C-terminal" evidence="9">
    <location>
        <begin position="274"/>
        <end position="394"/>
    </location>
</feature>
<dbReference type="Pfam" id="PF12704">
    <property type="entry name" value="MacB_PCD"/>
    <property type="match status" value="2"/>
</dbReference>